<sequence length="383" mass="41054">MAARLLAYEVADLCLGKPPLRSISSSATVAAALAAVKSSDDNLVGVWICDHSAKRNLECVCVGKVCMVDIICYLCREDNLSSPALALKAPVSVLLSSKGLVRHVKSSSSLLEAIDLILQGAQNLVVPINTNNQKRKHLQKTSICPTKHNGQQQFCWLTQEDVIRFLLNSIALFSPTAALSVDTLGIITADFLSVEYHSPALSAVGHISRALVDQTSVAVVDGDKTLIGEISLFTLACCDESTAAAVATLSAGDLMAYIDCGGPPEEIARVVEARLRERGLDGVLEELGSYGGDVSNSSTDEDEEFVLWRSGRSHRPSSYSARMVRRAEAIVCHEGSSLVAVMIQAIAHRVSYVWVIEDDCSVVGIVTFANMLGVFRGCLKSMI</sequence>
<organism evidence="3 4">
    <name type="scientific">Phtheirospermum japonicum</name>
    <dbReference type="NCBI Taxonomy" id="374723"/>
    <lineage>
        <taxon>Eukaryota</taxon>
        <taxon>Viridiplantae</taxon>
        <taxon>Streptophyta</taxon>
        <taxon>Embryophyta</taxon>
        <taxon>Tracheophyta</taxon>
        <taxon>Spermatophyta</taxon>
        <taxon>Magnoliopsida</taxon>
        <taxon>eudicotyledons</taxon>
        <taxon>Gunneridae</taxon>
        <taxon>Pentapetalae</taxon>
        <taxon>asterids</taxon>
        <taxon>lamiids</taxon>
        <taxon>Lamiales</taxon>
        <taxon>Orobanchaceae</taxon>
        <taxon>Orobanchaceae incertae sedis</taxon>
        <taxon>Phtheirospermum</taxon>
    </lineage>
</organism>
<evidence type="ECO:0000256" key="1">
    <source>
        <dbReference type="ARBA" id="ARBA00022737"/>
    </source>
</evidence>
<dbReference type="AlphaFoldDB" id="A0A830B084"/>
<protein>
    <submittedName>
        <fullName evidence="3">CBS domain-containing protein cbsx5</fullName>
    </submittedName>
</protein>
<dbReference type="PANTHER" id="PTHR13780:SF128">
    <property type="entry name" value="CBS DOMAIN-CONTAINING PROTEIN"/>
    <property type="match status" value="1"/>
</dbReference>
<dbReference type="InterPro" id="IPR046342">
    <property type="entry name" value="CBS_dom_sf"/>
</dbReference>
<dbReference type="PANTHER" id="PTHR13780">
    <property type="entry name" value="AMP-ACTIVATED PROTEIN KINASE, GAMMA REGULATORY SUBUNIT"/>
    <property type="match status" value="1"/>
</dbReference>
<name>A0A830B084_9LAMI</name>
<keyword evidence="1" id="KW-0677">Repeat</keyword>
<dbReference type="GO" id="GO:0005634">
    <property type="term" value="C:nucleus"/>
    <property type="evidence" value="ECO:0007669"/>
    <property type="project" value="TreeGrafter"/>
</dbReference>
<evidence type="ECO:0000313" key="4">
    <source>
        <dbReference type="Proteomes" id="UP000653305"/>
    </source>
</evidence>
<dbReference type="SUPFAM" id="SSF54631">
    <property type="entry name" value="CBS-domain pair"/>
    <property type="match status" value="1"/>
</dbReference>
<proteinExistence type="predicted"/>
<evidence type="ECO:0000256" key="2">
    <source>
        <dbReference type="ARBA" id="ARBA00023122"/>
    </source>
</evidence>
<dbReference type="OrthoDB" id="681454at2759"/>
<dbReference type="Proteomes" id="UP000653305">
    <property type="component" value="Unassembled WGS sequence"/>
</dbReference>
<gene>
    <name evidence="3" type="ORF">PHJA_000003400</name>
</gene>
<dbReference type="GO" id="GO:0005737">
    <property type="term" value="C:cytoplasm"/>
    <property type="evidence" value="ECO:0007669"/>
    <property type="project" value="TreeGrafter"/>
</dbReference>
<reference evidence="3" key="1">
    <citation type="submission" date="2020-07" db="EMBL/GenBank/DDBJ databases">
        <title>Ethylene signaling mediates host invasion by parasitic plants.</title>
        <authorList>
            <person name="Yoshida S."/>
        </authorList>
    </citation>
    <scope>NUCLEOTIDE SEQUENCE</scope>
    <source>
        <strain evidence="3">Okayama</strain>
    </source>
</reference>
<keyword evidence="2" id="KW-0129">CBS domain</keyword>
<evidence type="ECO:0000313" key="3">
    <source>
        <dbReference type="EMBL" id="GFP78599.1"/>
    </source>
</evidence>
<dbReference type="InterPro" id="IPR050511">
    <property type="entry name" value="AMPK_gamma/SDS23_families"/>
</dbReference>
<comment type="caution">
    <text evidence="3">The sequence shown here is derived from an EMBL/GenBank/DDBJ whole genome shotgun (WGS) entry which is preliminary data.</text>
</comment>
<keyword evidence="4" id="KW-1185">Reference proteome</keyword>
<accession>A0A830B084</accession>
<dbReference type="EMBL" id="BMAC01000001">
    <property type="protein sequence ID" value="GFP78599.1"/>
    <property type="molecule type" value="Genomic_DNA"/>
</dbReference>